<dbReference type="GO" id="GO:0000976">
    <property type="term" value="F:transcription cis-regulatory region binding"/>
    <property type="evidence" value="ECO:0007669"/>
    <property type="project" value="UniProtKB-ARBA"/>
</dbReference>
<dbReference type="PROSITE" id="PS50090">
    <property type="entry name" value="MYB_LIKE"/>
    <property type="match status" value="2"/>
</dbReference>
<dbReference type="SUPFAM" id="SSF46689">
    <property type="entry name" value="Homeodomain-like"/>
    <property type="match status" value="1"/>
</dbReference>
<comment type="subunit">
    <text evidence="7">Can form complexes with MYC2, MYC3 or MYC4.</text>
</comment>
<feature type="domain" description="Myb-like" evidence="9">
    <location>
        <begin position="9"/>
        <end position="61"/>
    </location>
</feature>
<keyword evidence="2" id="KW-0677">Repeat</keyword>
<feature type="domain" description="Myb-like" evidence="9">
    <location>
        <begin position="62"/>
        <end position="112"/>
    </location>
</feature>
<sequence>MSRKPCCVGEGLKKGAWTAEEDKKLITYIHDHGEGGWRDIPQKAGLKRCGKSCRLRWTNYLKPEIKRGEFTSEEEQIIIMLHASRGNKWSVIARHLPRRTDNEIKNYWNTHLKKRLIEQGIDPVTHKPLASSDHTVTTPPENYHSLDAPSPDRQYFRSSSMPSMSSPPPSSGFNTVSKLSEISSNDGAAVQGSSLGCKKRFKKSSSTSRLLNKVAAKATSIKDILSASMEGNLSATTVSHSSFLNGFSDQIQNEEDSSNASLTNTVVEFDPFSQSSLYPEHEINATSDLGMDQAYDFSHFLEKLGGDDHNEESNMNVDYAHDLLMSDVSQEVSSTSVDDQDNMIGNFGGWSNYLLDHADFIYDTDSDSLDKHFI</sequence>
<dbReference type="GO" id="GO:0051707">
    <property type="term" value="P:response to other organism"/>
    <property type="evidence" value="ECO:0007669"/>
    <property type="project" value="UniProtKB-ARBA"/>
</dbReference>
<name>A0A1J3HCZ8_NOCCA</name>
<evidence type="ECO:0000313" key="11">
    <source>
        <dbReference type="EMBL" id="JAU66193.1"/>
    </source>
</evidence>
<evidence type="ECO:0000259" key="9">
    <source>
        <dbReference type="PROSITE" id="PS50090"/>
    </source>
</evidence>
<evidence type="ECO:0000256" key="5">
    <source>
        <dbReference type="ARBA" id="ARBA00023163"/>
    </source>
</evidence>
<dbReference type="FunFam" id="1.10.10.60:FF:000394">
    <property type="entry name" value="MYB transcription factor"/>
    <property type="match status" value="1"/>
</dbReference>
<evidence type="ECO:0000256" key="8">
    <source>
        <dbReference type="SAM" id="MobiDB-lite"/>
    </source>
</evidence>
<feature type="domain" description="HTH myb-type" evidence="10">
    <location>
        <begin position="9"/>
        <end position="61"/>
    </location>
</feature>
<dbReference type="CDD" id="cd00167">
    <property type="entry name" value="SANT"/>
    <property type="match status" value="2"/>
</dbReference>
<evidence type="ECO:0000256" key="1">
    <source>
        <dbReference type="ARBA" id="ARBA00004123"/>
    </source>
</evidence>
<dbReference type="AlphaFoldDB" id="A0A1J3HCZ8"/>
<evidence type="ECO:0000256" key="4">
    <source>
        <dbReference type="ARBA" id="ARBA00023125"/>
    </source>
</evidence>
<dbReference type="InterPro" id="IPR009057">
    <property type="entry name" value="Homeodomain-like_sf"/>
</dbReference>
<dbReference type="SMART" id="SM00717">
    <property type="entry name" value="SANT"/>
    <property type="match status" value="2"/>
</dbReference>
<accession>A0A1J3HCZ8</accession>
<dbReference type="PROSITE" id="PS51294">
    <property type="entry name" value="HTH_MYB"/>
    <property type="match status" value="2"/>
</dbReference>
<protein>
    <submittedName>
        <fullName evidence="11">Transcription factor MYB28</fullName>
    </submittedName>
</protein>
<dbReference type="InterPro" id="IPR001005">
    <property type="entry name" value="SANT/Myb"/>
</dbReference>
<dbReference type="EMBL" id="GEVL01011148">
    <property type="protein sequence ID" value="JAU66193.1"/>
    <property type="molecule type" value="Transcribed_RNA"/>
</dbReference>
<keyword evidence="6" id="KW-0539">Nucleus</keyword>
<reference evidence="11" key="1">
    <citation type="submission" date="2016-07" db="EMBL/GenBank/DDBJ databases">
        <title>De novo transcriptome assembly of four accessions of the metal hyperaccumulator plant Noccaea caerulescens.</title>
        <authorList>
            <person name="Blande D."/>
            <person name="Halimaa P."/>
            <person name="Tervahauta A.I."/>
            <person name="Aarts M.G."/>
            <person name="Karenlampi S.O."/>
        </authorList>
    </citation>
    <scope>NUCLEOTIDE SEQUENCE</scope>
</reference>
<evidence type="ECO:0000256" key="6">
    <source>
        <dbReference type="ARBA" id="ARBA00023242"/>
    </source>
</evidence>
<dbReference type="InterPro" id="IPR017930">
    <property type="entry name" value="Myb_dom"/>
</dbReference>
<evidence type="ECO:0000256" key="7">
    <source>
        <dbReference type="ARBA" id="ARBA00062314"/>
    </source>
</evidence>
<keyword evidence="4" id="KW-0238">DNA-binding</keyword>
<keyword evidence="3" id="KW-0805">Transcription regulation</keyword>
<dbReference type="PANTHER" id="PTHR47994:SF5">
    <property type="entry name" value="F14D16.11-RELATED"/>
    <property type="match status" value="1"/>
</dbReference>
<proteinExistence type="predicted"/>
<keyword evidence="5" id="KW-0804">Transcription</keyword>
<dbReference type="Pfam" id="PF00249">
    <property type="entry name" value="Myb_DNA-binding"/>
    <property type="match status" value="2"/>
</dbReference>
<dbReference type="InterPro" id="IPR015495">
    <property type="entry name" value="Myb_TF_plants"/>
</dbReference>
<dbReference type="PANTHER" id="PTHR47994">
    <property type="entry name" value="F14D16.11-RELATED"/>
    <property type="match status" value="1"/>
</dbReference>
<comment type="subcellular location">
    <subcellularLocation>
        <location evidence="1">Nucleus</location>
    </subcellularLocation>
</comment>
<evidence type="ECO:0000256" key="3">
    <source>
        <dbReference type="ARBA" id="ARBA00023015"/>
    </source>
</evidence>
<evidence type="ECO:0000259" key="10">
    <source>
        <dbReference type="PROSITE" id="PS51294"/>
    </source>
</evidence>
<organism evidence="11">
    <name type="scientific">Noccaea caerulescens</name>
    <name type="common">Alpine penny-cress</name>
    <name type="synonym">Thlaspi caerulescens</name>
    <dbReference type="NCBI Taxonomy" id="107243"/>
    <lineage>
        <taxon>Eukaryota</taxon>
        <taxon>Viridiplantae</taxon>
        <taxon>Streptophyta</taxon>
        <taxon>Embryophyta</taxon>
        <taxon>Tracheophyta</taxon>
        <taxon>Spermatophyta</taxon>
        <taxon>Magnoliopsida</taxon>
        <taxon>eudicotyledons</taxon>
        <taxon>Gunneridae</taxon>
        <taxon>Pentapetalae</taxon>
        <taxon>rosids</taxon>
        <taxon>malvids</taxon>
        <taxon>Brassicales</taxon>
        <taxon>Brassicaceae</taxon>
        <taxon>Coluteocarpeae</taxon>
        <taxon>Noccaea</taxon>
    </lineage>
</organism>
<gene>
    <name evidence="11" type="ORF">LE_TR12311_c0_g1_i1_g.40150</name>
</gene>
<dbReference type="FunFam" id="1.10.10.60:FF:000001">
    <property type="entry name" value="MYB-related transcription factor"/>
    <property type="match status" value="1"/>
</dbReference>
<feature type="domain" description="HTH myb-type" evidence="10">
    <location>
        <begin position="62"/>
        <end position="116"/>
    </location>
</feature>
<dbReference type="GO" id="GO:0080090">
    <property type="term" value="P:regulation of primary metabolic process"/>
    <property type="evidence" value="ECO:0007669"/>
    <property type="project" value="UniProtKB-ARBA"/>
</dbReference>
<feature type="region of interest" description="Disordered" evidence="8">
    <location>
        <begin position="125"/>
        <end position="176"/>
    </location>
</feature>
<evidence type="ECO:0000256" key="2">
    <source>
        <dbReference type="ARBA" id="ARBA00022737"/>
    </source>
</evidence>
<dbReference type="Gene3D" id="1.10.10.60">
    <property type="entry name" value="Homeodomain-like"/>
    <property type="match status" value="2"/>
</dbReference>
<dbReference type="GO" id="GO:0005634">
    <property type="term" value="C:nucleus"/>
    <property type="evidence" value="ECO:0007669"/>
    <property type="project" value="UniProtKB-SubCell"/>
</dbReference>